<gene>
    <name evidence="1" type="ORF">HNQ51_003040</name>
</gene>
<proteinExistence type="predicted"/>
<dbReference type="EMBL" id="JACHHO010000005">
    <property type="protein sequence ID" value="MBB5205713.1"/>
    <property type="molecule type" value="Genomic_DNA"/>
</dbReference>
<evidence type="ECO:0008006" key="3">
    <source>
        <dbReference type="Google" id="ProtNLM"/>
    </source>
</evidence>
<dbReference type="AlphaFoldDB" id="A0A840S7R6"/>
<reference evidence="1 2" key="1">
    <citation type="submission" date="2020-08" db="EMBL/GenBank/DDBJ databases">
        <title>Genomic Encyclopedia of Type Strains, Phase IV (KMG-IV): sequencing the most valuable type-strain genomes for metagenomic binning, comparative biology and taxonomic classification.</title>
        <authorList>
            <person name="Goeker M."/>
        </authorList>
    </citation>
    <scope>NUCLEOTIDE SEQUENCE [LARGE SCALE GENOMIC DNA]</scope>
    <source>
        <strain evidence="1 2">DSM 23958</strain>
    </source>
</reference>
<sequence length="98" mass="10589">MAALPCLGLAPGRRLIWAPDWNCSDGRIAFDATSGDYWILSPLAAALVRALAEQACTPDETWMAARVAQVQADTGEVPEELPEQVLETLMREHLLAAA</sequence>
<dbReference type="Proteomes" id="UP000554837">
    <property type="component" value="Unassembled WGS sequence"/>
</dbReference>
<protein>
    <recommendedName>
        <fullName evidence="3">Coenzyme PQQ synthesis protein D (PqqD)</fullName>
    </recommendedName>
</protein>
<accession>A0A840S7R6</accession>
<keyword evidence="2" id="KW-1185">Reference proteome</keyword>
<evidence type="ECO:0000313" key="2">
    <source>
        <dbReference type="Proteomes" id="UP000554837"/>
    </source>
</evidence>
<evidence type="ECO:0000313" key="1">
    <source>
        <dbReference type="EMBL" id="MBB5205713.1"/>
    </source>
</evidence>
<comment type="caution">
    <text evidence="1">The sequence shown here is derived from an EMBL/GenBank/DDBJ whole genome shotgun (WGS) entry which is preliminary data.</text>
</comment>
<organism evidence="1 2">
    <name type="scientific">Inhella inkyongensis</name>
    <dbReference type="NCBI Taxonomy" id="392593"/>
    <lineage>
        <taxon>Bacteria</taxon>
        <taxon>Pseudomonadati</taxon>
        <taxon>Pseudomonadota</taxon>
        <taxon>Betaproteobacteria</taxon>
        <taxon>Burkholderiales</taxon>
        <taxon>Sphaerotilaceae</taxon>
        <taxon>Inhella</taxon>
    </lineage>
</organism>
<name>A0A840S7R6_9BURK</name>
<dbReference type="OrthoDB" id="9182221at2"/>
<dbReference type="RefSeq" id="WP_138855231.1">
    <property type="nucleotide sequence ID" value="NZ_CP040709.1"/>
</dbReference>